<dbReference type="InterPro" id="IPR022929">
    <property type="entry name" value="Put_MntP"/>
</dbReference>
<dbReference type="EMBL" id="JAJMLW010000002">
    <property type="protein sequence ID" value="MCI2242178.1"/>
    <property type="molecule type" value="Genomic_DNA"/>
</dbReference>
<keyword evidence="1 8" id="KW-0813">Transport</keyword>
<dbReference type="HAMAP" id="MF_01521">
    <property type="entry name" value="MntP_pump"/>
    <property type="match status" value="1"/>
</dbReference>
<feature type="transmembrane region" description="Helical" evidence="8">
    <location>
        <begin position="170"/>
        <end position="187"/>
    </location>
</feature>
<organism evidence="9 10">
    <name type="scientific">Adlercreutzia faecimuris</name>
    <dbReference type="NCBI Taxonomy" id="2897341"/>
    <lineage>
        <taxon>Bacteria</taxon>
        <taxon>Bacillati</taxon>
        <taxon>Actinomycetota</taxon>
        <taxon>Coriobacteriia</taxon>
        <taxon>Eggerthellales</taxon>
        <taxon>Eggerthellaceae</taxon>
        <taxon>Adlercreutzia</taxon>
    </lineage>
</organism>
<comment type="similarity">
    <text evidence="8">Belongs to the MntP (TC 9.B.29) family.</text>
</comment>
<keyword evidence="2 8" id="KW-1003">Cell membrane</keyword>
<name>A0ABS9WH38_9ACTN</name>
<dbReference type="PANTHER" id="PTHR35529">
    <property type="entry name" value="MANGANESE EFFLUX PUMP MNTP-RELATED"/>
    <property type="match status" value="1"/>
</dbReference>
<feature type="transmembrane region" description="Helical" evidence="8">
    <location>
        <begin position="139"/>
        <end position="158"/>
    </location>
</feature>
<keyword evidence="3 8" id="KW-0812">Transmembrane</keyword>
<evidence type="ECO:0000256" key="6">
    <source>
        <dbReference type="ARBA" id="ARBA00023136"/>
    </source>
</evidence>
<dbReference type="Pfam" id="PF02659">
    <property type="entry name" value="Mntp"/>
    <property type="match status" value="1"/>
</dbReference>
<dbReference type="RefSeq" id="WP_242165133.1">
    <property type="nucleotide sequence ID" value="NZ_JAJMLW010000002.1"/>
</dbReference>
<evidence type="ECO:0000256" key="1">
    <source>
        <dbReference type="ARBA" id="ARBA00022448"/>
    </source>
</evidence>
<evidence type="ECO:0000256" key="2">
    <source>
        <dbReference type="ARBA" id="ARBA00022475"/>
    </source>
</evidence>
<evidence type="ECO:0000313" key="10">
    <source>
        <dbReference type="Proteomes" id="UP001430755"/>
    </source>
</evidence>
<comment type="caution">
    <text evidence="9">The sequence shown here is derived from an EMBL/GenBank/DDBJ whole genome shotgun (WGS) entry which is preliminary data.</text>
</comment>
<comment type="function">
    <text evidence="8">Probably functions as a manganese efflux pump.</text>
</comment>
<evidence type="ECO:0000256" key="4">
    <source>
        <dbReference type="ARBA" id="ARBA00022989"/>
    </source>
</evidence>
<evidence type="ECO:0000256" key="7">
    <source>
        <dbReference type="ARBA" id="ARBA00023211"/>
    </source>
</evidence>
<proteinExistence type="inferred from homology"/>
<feature type="transmembrane region" description="Helical" evidence="8">
    <location>
        <begin position="61"/>
        <end position="80"/>
    </location>
</feature>
<gene>
    <name evidence="8" type="primary">mntP</name>
    <name evidence="9" type="ORF">LPT13_07415</name>
</gene>
<dbReference type="Proteomes" id="UP001430755">
    <property type="component" value="Unassembled WGS sequence"/>
</dbReference>
<evidence type="ECO:0000313" key="9">
    <source>
        <dbReference type="EMBL" id="MCI2242178.1"/>
    </source>
</evidence>
<evidence type="ECO:0000256" key="8">
    <source>
        <dbReference type="HAMAP-Rule" id="MF_01521"/>
    </source>
</evidence>
<dbReference type="PANTHER" id="PTHR35529:SF1">
    <property type="entry name" value="MANGANESE EFFLUX PUMP MNTP-RELATED"/>
    <property type="match status" value="1"/>
</dbReference>
<evidence type="ECO:0000256" key="5">
    <source>
        <dbReference type="ARBA" id="ARBA00023065"/>
    </source>
</evidence>
<feature type="transmembrane region" description="Helical" evidence="8">
    <location>
        <begin position="6"/>
        <end position="23"/>
    </location>
</feature>
<keyword evidence="7 8" id="KW-0464">Manganese</keyword>
<reference evidence="9" key="1">
    <citation type="submission" date="2021-11" db="EMBL/GenBank/DDBJ databases">
        <title>A Novel Adlercreutzia Species, isolated from a Allomyrina dichotoma larva feces.</title>
        <authorList>
            <person name="Suh M.K."/>
        </authorList>
    </citation>
    <scope>NUCLEOTIDE SEQUENCE</scope>
    <source>
        <strain evidence="9">JBNU-10</strain>
    </source>
</reference>
<keyword evidence="10" id="KW-1185">Reference proteome</keyword>
<keyword evidence="6 8" id="KW-0472">Membrane</keyword>
<accession>A0ABS9WH38</accession>
<dbReference type="InterPro" id="IPR003810">
    <property type="entry name" value="Mntp/YtaF"/>
</dbReference>
<feature type="transmembrane region" description="Helical" evidence="8">
    <location>
        <begin position="35"/>
        <end position="55"/>
    </location>
</feature>
<evidence type="ECO:0000256" key="3">
    <source>
        <dbReference type="ARBA" id="ARBA00022692"/>
    </source>
</evidence>
<keyword evidence="5 8" id="KW-0406">Ion transport</keyword>
<comment type="subcellular location">
    <subcellularLocation>
        <location evidence="8">Cell membrane</location>
        <topology evidence="8">Multi-pass membrane protein</topology>
    </subcellularLocation>
</comment>
<protein>
    <recommendedName>
        <fullName evidence="8">Putative manganese efflux pump MntP</fullName>
    </recommendedName>
</protein>
<sequence length="194" mass="20171">MGFAELLVVAVGLSMDAFAVSVCKGLCMRRVNWRHALVIALFFGAFQALMPLIGWLLGTQFAALITPVDHWVAFVLLALIGGKMIWDAVRGDDEDPAASCPAEGAPLDLRELTLLAVATSIDALAVGVTLAFLGVSIGWAMAVIGVTTFALSFVGVAVGNRFGARFEGPAALAGGVVLILIGLKILLEHLGVLG</sequence>
<keyword evidence="4 8" id="KW-1133">Transmembrane helix</keyword>
<feature type="transmembrane region" description="Helical" evidence="8">
    <location>
        <begin position="112"/>
        <end position="133"/>
    </location>
</feature>